<accession>A0A6J7XPQ2</accession>
<sequence length="136" mass="13809">MNANHVGSRYPDSFGNFLIGVTPTPIGLGNTGNAVATIPTVGTSYIVRRITVSQANGSVALANVTIINSSDGAVANAVSNAVVLANITGTTKYQDLNLTANTATTIYSGSLYVCVNTGAAANNSVLVEVYGDIVTL</sequence>
<protein>
    <submittedName>
        <fullName evidence="1">Uncharacterized protein</fullName>
    </submittedName>
</protein>
<name>A0A6J7XPQ2_9CAUD</name>
<gene>
    <name evidence="1" type="ORF">UFOVP1562_27</name>
</gene>
<organism evidence="1">
    <name type="scientific">uncultured Caudovirales phage</name>
    <dbReference type="NCBI Taxonomy" id="2100421"/>
    <lineage>
        <taxon>Viruses</taxon>
        <taxon>Duplodnaviria</taxon>
        <taxon>Heunggongvirae</taxon>
        <taxon>Uroviricota</taxon>
        <taxon>Caudoviricetes</taxon>
        <taxon>Peduoviridae</taxon>
        <taxon>Maltschvirus</taxon>
        <taxon>Maltschvirus maltsch</taxon>
    </lineage>
</organism>
<dbReference type="EMBL" id="LR798411">
    <property type="protein sequence ID" value="CAB5229958.1"/>
    <property type="molecule type" value="Genomic_DNA"/>
</dbReference>
<proteinExistence type="predicted"/>
<reference evidence="1" key="1">
    <citation type="submission" date="2020-05" db="EMBL/GenBank/DDBJ databases">
        <authorList>
            <person name="Chiriac C."/>
            <person name="Salcher M."/>
            <person name="Ghai R."/>
            <person name="Kavagutti S V."/>
        </authorList>
    </citation>
    <scope>NUCLEOTIDE SEQUENCE</scope>
</reference>
<evidence type="ECO:0000313" key="1">
    <source>
        <dbReference type="EMBL" id="CAB5229958.1"/>
    </source>
</evidence>